<keyword evidence="2" id="KW-1185">Reference proteome</keyword>
<reference evidence="1 2" key="1">
    <citation type="submission" date="2019-12" db="EMBL/GenBank/DDBJ databases">
        <authorList>
            <person name="Alioto T."/>
            <person name="Alioto T."/>
            <person name="Gomez Garrido J."/>
        </authorList>
    </citation>
    <scope>NUCLEOTIDE SEQUENCE [LARGE SCALE GENOMIC DNA]</scope>
</reference>
<accession>A0A8S0QVW3</accession>
<dbReference type="Proteomes" id="UP000594638">
    <property type="component" value="Unassembled WGS sequence"/>
</dbReference>
<comment type="caution">
    <text evidence="1">The sequence shown here is derived from an EMBL/GenBank/DDBJ whole genome shotgun (WGS) entry which is preliminary data.</text>
</comment>
<sequence length="164" mass="18263">MVVPNATVVTLLPPTLMEKGPPQINRLKETPVSVKSMVKAFKKGGQSMTLELESLAVQIEETVTESLSFIAHVLQQNRSALKWPKELAWATPKPTLTSEIPTKSDYVGINTENRTCHEELWKSKNRSHELEVSGLKGEDPNGLESMIWAEGNMLRLQELGLISE</sequence>
<dbReference type="EMBL" id="CACTIH010001966">
    <property type="protein sequence ID" value="CAA2970258.1"/>
    <property type="molecule type" value="Genomic_DNA"/>
</dbReference>
<evidence type="ECO:0000313" key="1">
    <source>
        <dbReference type="EMBL" id="CAA2970258.1"/>
    </source>
</evidence>
<evidence type="ECO:0000313" key="2">
    <source>
        <dbReference type="Proteomes" id="UP000594638"/>
    </source>
</evidence>
<dbReference type="Gramene" id="OE9A062732T1">
    <property type="protein sequence ID" value="OE9A062732C1"/>
    <property type="gene ID" value="OE9A062732"/>
</dbReference>
<organism evidence="1 2">
    <name type="scientific">Olea europaea subsp. europaea</name>
    <dbReference type="NCBI Taxonomy" id="158383"/>
    <lineage>
        <taxon>Eukaryota</taxon>
        <taxon>Viridiplantae</taxon>
        <taxon>Streptophyta</taxon>
        <taxon>Embryophyta</taxon>
        <taxon>Tracheophyta</taxon>
        <taxon>Spermatophyta</taxon>
        <taxon>Magnoliopsida</taxon>
        <taxon>eudicotyledons</taxon>
        <taxon>Gunneridae</taxon>
        <taxon>Pentapetalae</taxon>
        <taxon>asterids</taxon>
        <taxon>lamiids</taxon>
        <taxon>Lamiales</taxon>
        <taxon>Oleaceae</taxon>
        <taxon>Oleeae</taxon>
        <taxon>Olea</taxon>
    </lineage>
</organism>
<proteinExistence type="predicted"/>
<gene>
    <name evidence="1" type="ORF">OLEA9_A062732</name>
</gene>
<protein>
    <submittedName>
        <fullName evidence="1">Uncharacterized protein</fullName>
    </submittedName>
</protein>
<dbReference type="AlphaFoldDB" id="A0A8S0QVW3"/>
<name>A0A8S0QVW3_OLEEU</name>
<dbReference type="OrthoDB" id="10657347at2759"/>